<dbReference type="CDD" id="cd09021">
    <property type="entry name" value="Aldose_epim_Ec_YphB"/>
    <property type="match status" value="1"/>
</dbReference>
<dbReference type="Proteomes" id="UP001165541">
    <property type="component" value="Unassembled WGS sequence"/>
</dbReference>
<evidence type="ECO:0000313" key="1">
    <source>
        <dbReference type="EMBL" id="MCM5681688.1"/>
    </source>
</evidence>
<dbReference type="SUPFAM" id="SSF74650">
    <property type="entry name" value="Galactose mutarotase-like"/>
    <property type="match status" value="1"/>
</dbReference>
<sequence>MTSTVTTLELRAGALRVALRPDLGGSIAGCWHHDTPVLRSTEPNALETPRAAGCYPLVPYSNRIAQARFPWAGREHRVRANVEEGSPHALHGVGLRRAWTLVEAGERHAQLQLDHPGDEDWPFAFTVTQQVTLDEHTLELAMHFVNRDAEAAPAGLGWHPFFPKRSRSRLHAELSGRWDTDDERLPSRHVPQAGIDADVAYLDFDHCFTGWQGSVRIRDERFSLLLTSALPCLVVYTPPLRDCFAVEPVSHVTNALNMQPPQAHGIVTLAPGAAMSAAMKLNIQEVHA</sequence>
<name>A0ABT0YSU2_9BURK</name>
<dbReference type="RefSeq" id="WP_251780169.1">
    <property type="nucleotide sequence ID" value="NZ_JAMKFE010000013.1"/>
</dbReference>
<dbReference type="Gene3D" id="2.70.98.10">
    <property type="match status" value="1"/>
</dbReference>
<accession>A0ABT0YSU2</accession>
<keyword evidence="2" id="KW-1185">Reference proteome</keyword>
<dbReference type="EMBL" id="JAMKFE010000013">
    <property type="protein sequence ID" value="MCM5681688.1"/>
    <property type="molecule type" value="Genomic_DNA"/>
</dbReference>
<evidence type="ECO:0000313" key="2">
    <source>
        <dbReference type="Proteomes" id="UP001165541"/>
    </source>
</evidence>
<proteinExistence type="predicted"/>
<gene>
    <name evidence="1" type="ORF">M8A51_19350</name>
</gene>
<dbReference type="InterPro" id="IPR011013">
    <property type="entry name" value="Gal_mutarotase_sf_dom"/>
</dbReference>
<protein>
    <submittedName>
        <fullName evidence="1">Aldose 1-epimerase</fullName>
    </submittedName>
</protein>
<dbReference type="Pfam" id="PF01263">
    <property type="entry name" value="Aldose_epim"/>
    <property type="match status" value="1"/>
</dbReference>
<reference evidence="1" key="1">
    <citation type="submission" date="2022-05" db="EMBL/GenBank/DDBJ databases">
        <title>Schlegelella sp. nov., isolated from mangrove soil.</title>
        <authorList>
            <person name="Liu Y."/>
            <person name="Ge X."/>
            <person name="Liu W."/>
        </authorList>
    </citation>
    <scope>NUCLEOTIDE SEQUENCE</scope>
    <source>
        <strain evidence="1">S2-27</strain>
    </source>
</reference>
<comment type="caution">
    <text evidence="1">The sequence shown here is derived from an EMBL/GenBank/DDBJ whole genome shotgun (WGS) entry which is preliminary data.</text>
</comment>
<dbReference type="InterPro" id="IPR008183">
    <property type="entry name" value="Aldose_1/G6P_1-epimerase"/>
</dbReference>
<organism evidence="1 2">
    <name type="scientific">Caldimonas mangrovi</name>
    <dbReference type="NCBI Taxonomy" id="2944811"/>
    <lineage>
        <taxon>Bacteria</taxon>
        <taxon>Pseudomonadati</taxon>
        <taxon>Pseudomonadota</taxon>
        <taxon>Betaproteobacteria</taxon>
        <taxon>Burkholderiales</taxon>
        <taxon>Sphaerotilaceae</taxon>
        <taxon>Caldimonas</taxon>
    </lineage>
</organism>
<dbReference type="InterPro" id="IPR014718">
    <property type="entry name" value="GH-type_carb-bd"/>
</dbReference>